<name>A0A975PVR5_9MYCO</name>
<reference evidence="2" key="1">
    <citation type="submission" date="2019-12" db="EMBL/GenBank/DDBJ databases">
        <title>Mycobacterium spongiae sp. nov.</title>
        <authorList>
            <person name="Stinear T."/>
        </authorList>
    </citation>
    <scope>NUCLEOTIDE SEQUENCE</scope>
    <source>
        <strain evidence="2">FSD4b-SM</strain>
    </source>
</reference>
<dbReference type="AlphaFoldDB" id="A0A975PVR5"/>
<dbReference type="PANTHER" id="PTHR43372:SF4">
    <property type="entry name" value="FATTY-ACID AMIDE HYDROLASE 2"/>
    <property type="match status" value="1"/>
</dbReference>
<accession>A0A975PVR5</accession>
<dbReference type="InterPro" id="IPR036928">
    <property type="entry name" value="AS_sf"/>
</dbReference>
<evidence type="ECO:0000313" key="2">
    <source>
        <dbReference type="EMBL" id="QUR66385.1"/>
    </source>
</evidence>
<dbReference type="Proteomes" id="UP000682202">
    <property type="component" value="Chromosome"/>
</dbReference>
<organism evidence="2 3">
    <name type="scientific">Mycobacterium spongiae</name>
    <dbReference type="NCBI Taxonomy" id="886343"/>
    <lineage>
        <taxon>Bacteria</taxon>
        <taxon>Bacillati</taxon>
        <taxon>Actinomycetota</taxon>
        <taxon>Actinomycetes</taxon>
        <taxon>Mycobacteriales</taxon>
        <taxon>Mycobacteriaceae</taxon>
        <taxon>Mycobacterium</taxon>
    </lineage>
</organism>
<dbReference type="PANTHER" id="PTHR43372">
    <property type="entry name" value="FATTY-ACID AMIDE HYDROLASE"/>
    <property type="match status" value="1"/>
</dbReference>
<dbReference type="GO" id="GO:0012505">
    <property type="term" value="C:endomembrane system"/>
    <property type="evidence" value="ECO:0007669"/>
    <property type="project" value="TreeGrafter"/>
</dbReference>
<dbReference type="InterPro" id="IPR052739">
    <property type="entry name" value="FAAH2"/>
</dbReference>
<dbReference type="GO" id="GO:0004040">
    <property type="term" value="F:amidase activity"/>
    <property type="evidence" value="ECO:0007669"/>
    <property type="project" value="UniProtKB-EC"/>
</dbReference>
<evidence type="ECO:0000313" key="3">
    <source>
        <dbReference type="Proteomes" id="UP000682202"/>
    </source>
</evidence>
<dbReference type="EC" id="3.5.1.4" evidence="2"/>
<dbReference type="KEGG" id="mspg:F6B93_04150"/>
<dbReference type="Gene3D" id="3.90.1300.10">
    <property type="entry name" value="Amidase signature (AS) domain"/>
    <property type="match status" value="1"/>
</dbReference>
<dbReference type="SUPFAM" id="SSF75304">
    <property type="entry name" value="Amidase signature (AS) enzymes"/>
    <property type="match status" value="1"/>
</dbReference>
<dbReference type="NCBIfam" id="NF004816">
    <property type="entry name" value="PRK06170.1"/>
    <property type="match status" value="1"/>
</dbReference>
<feature type="domain" description="Amidase" evidence="1">
    <location>
        <begin position="37"/>
        <end position="481"/>
    </location>
</feature>
<protein>
    <submittedName>
        <fullName evidence="2">Amidase</fullName>
        <ecNumber evidence="2">3.5.1.4</ecNumber>
    </submittedName>
</protein>
<dbReference type="Pfam" id="PF01425">
    <property type="entry name" value="Amidase"/>
    <property type="match status" value="1"/>
</dbReference>
<gene>
    <name evidence="2" type="ORF">F6B93_04150</name>
</gene>
<dbReference type="EMBL" id="CP046600">
    <property type="protein sequence ID" value="QUR66385.1"/>
    <property type="molecule type" value="Genomic_DNA"/>
</dbReference>
<sequence>MTVRCKIVSSLTPSDLAFLPATEQLAALAAKEVSSTELVELYLSRIDTHNPSLNAIVTLDAETARRDAKNADTARARSQPLGRLHGLPITVKDSYETAGMRTVCGRPDLAGNLPTEDAVAVARLRNAGAIILGKTNMPTGNQDVQTSNPVFGRTNNPWDLSRTSGGSAGGGAAATAAGMTSFDYGSEIGGSTRIPAHFCGLYGHKVTWRSVPLVGHIPNGPGNPGRWGEPDMACAGVVVRGARDIIPAIEATVGPIDPGGGFSYTLAPPRATALGDFRVAVWVDDPDCPVDNDVHSAIDDVAAALRDAGARVAAHPASVPVDLRASHHVFTSLAAAAFSIDRSTISPLSGAAIALRSIRHPRGEAAGIIRATSQSHRAWLFADAARHEIRHRWPRFFADFDVLLLPVTPTAAPVHHNKDHDRLGRRIGVNGTSRSYWDQLKWNALANIAGAPATTMPITVNSAGLPIGIQVMGSPGDDRTTVEFAALLTDVLGGYRIPPRYQTSSASTTE</sequence>
<keyword evidence="3" id="KW-1185">Reference proteome</keyword>
<dbReference type="InterPro" id="IPR023631">
    <property type="entry name" value="Amidase_dom"/>
</dbReference>
<keyword evidence="2" id="KW-0378">Hydrolase</keyword>
<evidence type="ECO:0000259" key="1">
    <source>
        <dbReference type="Pfam" id="PF01425"/>
    </source>
</evidence>
<proteinExistence type="predicted"/>